<reference evidence="2" key="1">
    <citation type="submission" date="2021-01" db="EMBL/GenBank/DDBJ databases">
        <authorList>
            <person name="Corre E."/>
            <person name="Pelletier E."/>
            <person name="Niang G."/>
            <person name="Scheremetjew M."/>
            <person name="Finn R."/>
            <person name="Kale V."/>
            <person name="Holt S."/>
            <person name="Cochrane G."/>
            <person name="Meng A."/>
            <person name="Brown T."/>
            <person name="Cohen L."/>
        </authorList>
    </citation>
    <scope>NUCLEOTIDE SEQUENCE</scope>
</reference>
<accession>A0A7S1AZP3</accession>
<sequence>MAFFLTEIGLEGRTESQELAGTLSLALRKRRPSKASSACVRMHEVALAEHEHVDFSSLLMETTELKDQSDSMPLDELRRMIRRTRARLDSQTEIVQGYLHDVHQIQRREEEFESTPKALQARALSTPRSSLGVRISTRRPASAGATTGSRHLLSRPPSALAAVSRGVAYRSEPEVPEQSALLDIMRPRSDHVPLSLPPRRPPPEVLVRAVGSCPRRPRTAGSLTSFRGPVRPRGSELEGAPSGNLHSLMPSQAQRGASGAQDGVRRR</sequence>
<protein>
    <submittedName>
        <fullName evidence="2">Uncharacterized protein</fullName>
    </submittedName>
</protein>
<dbReference type="EMBL" id="HBFQ01063207">
    <property type="protein sequence ID" value="CAD8870373.1"/>
    <property type="molecule type" value="Transcribed_RNA"/>
</dbReference>
<organism evidence="2">
    <name type="scientific">Noctiluca scintillans</name>
    <name type="common">Sea sparkle</name>
    <name type="synonym">Red tide dinoflagellate</name>
    <dbReference type="NCBI Taxonomy" id="2966"/>
    <lineage>
        <taxon>Eukaryota</taxon>
        <taxon>Sar</taxon>
        <taxon>Alveolata</taxon>
        <taxon>Dinophyceae</taxon>
        <taxon>Noctilucales</taxon>
        <taxon>Noctilucaceae</taxon>
        <taxon>Noctiluca</taxon>
    </lineage>
</organism>
<evidence type="ECO:0000256" key="1">
    <source>
        <dbReference type="SAM" id="MobiDB-lite"/>
    </source>
</evidence>
<feature type="region of interest" description="Disordered" evidence="1">
    <location>
        <begin position="214"/>
        <end position="267"/>
    </location>
</feature>
<evidence type="ECO:0000313" key="2">
    <source>
        <dbReference type="EMBL" id="CAD8870373.1"/>
    </source>
</evidence>
<gene>
    <name evidence="2" type="ORF">NSCI0253_LOCUS44730</name>
</gene>
<dbReference type="AlphaFoldDB" id="A0A7S1AZP3"/>
<name>A0A7S1AZP3_NOCSC</name>
<proteinExistence type="predicted"/>